<keyword evidence="1" id="KW-0479">Metal-binding</keyword>
<feature type="compositionally biased region" description="Low complexity" evidence="2">
    <location>
        <begin position="270"/>
        <end position="287"/>
    </location>
</feature>
<feature type="region of interest" description="Disordered" evidence="2">
    <location>
        <begin position="392"/>
        <end position="446"/>
    </location>
</feature>
<proteinExistence type="predicted"/>
<dbReference type="OrthoDB" id="10631480at2759"/>
<evidence type="ECO:0000256" key="1">
    <source>
        <dbReference type="PROSITE-ProRule" id="PRU00175"/>
    </source>
</evidence>
<dbReference type="SMART" id="SM00497">
    <property type="entry name" value="IENR1"/>
    <property type="match status" value="1"/>
</dbReference>
<accession>A0A9W6ZV99</accession>
<feature type="compositionally biased region" description="Low complexity" evidence="2">
    <location>
        <begin position="229"/>
        <end position="244"/>
    </location>
</feature>
<dbReference type="EMBL" id="BRXY01000069">
    <property type="protein sequence ID" value="GMH61139.1"/>
    <property type="molecule type" value="Genomic_DNA"/>
</dbReference>
<evidence type="ECO:0000313" key="4">
    <source>
        <dbReference type="EMBL" id="GMH61139.1"/>
    </source>
</evidence>
<evidence type="ECO:0000259" key="3">
    <source>
        <dbReference type="PROSITE" id="PS50089"/>
    </source>
</evidence>
<protein>
    <recommendedName>
        <fullName evidence="3">RING-type domain-containing protein</fullName>
    </recommendedName>
</protein>
<dbReference type="InterPro" id="IPR003647">
    <property type="entry name" value="Intron_nuc_1_rpt"/>
</dbReference>
<organism evidence="4 5">
    <name type="scientific">Triparma strigata</name>
    <dbReference type="NCBI Taxonomy" id="1606541"/>
    <lineage>
        <taxon>Eukaryota</taxon>
        <taxon>Sar</taxon>
        <taxon>Stramenopiles</taxon>
        <taxon>Ochrophyta</taxon>
        <taxon>Bolidophyceae</taxon>
        <taxon>Parmales</taxon>
        <taxon>Triparmaceae</taxon>
        <taxon>Triparma</taxon>
    </lineage>
</organism>
<dbReference type="Pfam" id="PF13920">
    <property type="entry name" value="zf-C3HC4_3"/>
    <property type="match status" value="1"/>
</dbReference>
<dbReference type="Gene3D" id="3.30.40.10">
    <property type="entry name" value="Zinc/RING finger domain, C3HC4 (zinc finger)"/>
    <property type="match status" value="1"/>
</dbReference>
<evidence type="ECO:0000313" key="5">
    <source>
        <dbReference type="Proteomes" id="UP001165085"/>
    </source>
</evidence>
<feature type="compositionally biased region" description="Pro residues" evidence="2">
    <location>
        <begin position="402"/>
        <end position="424"/>
    </location>
</feature>
<dbReference type="CDD" id="cd16449">
    <property type="entry name" value="RING-HC"/>
    <property type="match status" value="1"/>
</dbReference>
<dbReference type="GO" id="GO:0008270">
    <property type="term" value="F:zinc ion binding"/>
    <property type="evidence" value="ECO:0007669"/>
    <property type="project" value="UniProtKB-KW"/>
</dbReference>
<feature type="compositionally biased region" description="Basic residues" evidence="2">
    <location>
        <begin position="245"/>
        <end position="260"/>
    </location>
</feature>
<feature type="domain" description="RING-type" evidence="3">
    <location>
        <begin position="326"/>
        <end position="367"/>
    </location>
</feature>
<dbReference type="AlphaFoldDB" id="A0A9W6ZV99"/>
<feature type="region of interest" description="Disordered" evidence="2">
    <location>
        <begin position="201"/>
        <end position="220"/>
    </location>
</feature>
<feature type="region of interest" description="Disordered" evidence="2">
    <location>
        <begin position="229"/>
        <end position="308"/>
    </location>
</feature>
<keyword evidence="5" id="KW-1185">Reference proteome</keyword>
<dbReference type="InterPro" id="IPR001841">
    <property type="entry name" value="Znf_RING"/>
</dbReference>
<sequence>MSYNIPALAKPVIATATVDGKSRKFSSLTAAERMTGVNRKKISKFLSTTPPPPPLEGYTWSWAPPSDPSPFEVETGRIRYTDINETINTRGKKRASKPSDDGFYLSSDSDSSTNYYWEDVEDDNPYAKSTFVRSRREAEEKVEVSTYGDDGGRLKTFRSKAELEKEVMVSRRGLERALKGEEDGEVKRGVRVREGSEVRIHESKSIGVPEPKGLPQSFPASFDERTLANAISAPIPTTTATTTKPPRKKHQSSNKARHHSSAPTPQHALFSNFNPSSNNNNNNNNNNQMRAPKTSHAHVPPYDVSSLSLPPSHPLRSFHTSYKNGCSVCHVKPPDTRFLPCGHVQLCRTCFSGTAEKVSFFVCSWCKLGVSSVEAVSTIKLNFDPSTWLGDPLTTGTSIPPSQNPPTPPTPPTSSSPSQPPPETSCPDRVRSPTPSQKLTIKAPEPVQLKNNIGNVQDVVGKFGQGVGGGAVSI</sequence>
<dbReference type="Proteomes" id="UP001165085">
    <property type="component" value="Unassembled WGS sequence"/>
</dbReference>
<keyword evidence="1" id="KW-0862">Zinc</keyword>
<gene>
    <name evidence="4" type="ORF">TrST_g387</name>
</gene>
<evidence type="ECO:0000256" key="2">
    <source>
        <dbReference type="SAM" id="MobiDB-lite"/>
    </source>
</evidence>
<name>A0A9W6ZV99_9STRA</name>
<reference evidence="5" key="1">
    <citation type="journal article" date="2023" name="Commun. Biol.">
        <title>Genome analysis of Parmales, the sister group of diatoms, reveals the evolutionary specialization of diatoms from phago-mixotrophs to photoautotrophs.</title>
        <authorList>
            <person name="Ban H."/>
            <person name="Sato S."/>
            <person name="Yoshikawa S."/>
            <person name="Yamada K."/>
            <person name="Nakamura Y."/>
            <person name="Ichinomiya M."/>
            <person name="Sato N."/>
            <person name="Blanc-Mathieu R."/>
            <person name="Endo H."/>
            <person name="Kuwata A."/>
            <person name="Ogata H."/>
        </authorList>
    </citation>
    <scope>NUCLEOTIDE SEQUENCE [LARGE SCALE GENOMIC DNA]</scope>
    <source>
        <strain evidence="5">NIES 3701</strain>
    </source>
</reference>
<comment type="caution">
    <text evidence="4">The sequence shown here is derived from an EMBL/GenBank/DDBJ whole genome shotgun (WGS) entry which is preliminary data.</text>
</comment>
<dbReference type="PROSITE" id="PS50089">
    <property type="entry name" value="ZF_RING_2"/>
    <property type="match status" value="1"/>
</dbReference>
<keyword evidence="1" id="KW-0863">Zinc-finger</keyword>
<dbReference type="InterPro" id="IPR013083">
    <property type="entry name" value="Znf_RING/FYVE/PHD"/>
</dbReference>
<feature type="region of interest" description="Disordered" evidence="2">
    <location>
        <begin position="89"/>
        <end position="110"/>
    </location>
</feature>